<dbReference type="AlphaFoldDB" id="A0A2K9B1J2"/>
<dbReference type="KEGG" id="kpd:CW740_05675"/>
<evidence type="ECO:0000256" key="10">
    <source>
        <dbReference type="HAMAP-Rule" id="MF_00019"/>
    </source>
</evidence>
<evidence type="ECO:0000256" key="9">
    <source>
        <dbReference type="ARBA" id="ARBA00046608"/>
    </source>
</evidence>
<evidence type="ECO:0000313" key="12">
    <source>
        <dbReference type="Proteomes" id="UP000232693"/>
    </source>
</evidence>
<comment type="subcellular location">
    <subcellularLocation>
        <location evidence="10">Cytoplasm</location>
    </subcellularLocation>
    <text evidence="10">Associated with the membrane possibly through PlsY.</text>
</comment>
<evidence type="ECO:0000313" key="11">
    <source>
        <dbReference type="EMBL" id="AUD78768.1"/>
    </source>
</evidence>
<comment type="subunit">
    <text evidence="9 10">Homodimer. Probably interacts with PlsY.</text>
</comment>
<dbReference type="RefSeq" id="WP_106646621.1">
    <property type="nucleotide sequence ID" value="NZ_BMGO01000001.1"/>
</dbReference>
<name>A0A2K9B1J2_9GAMM</name>
<comment type="similarity">
    <text evidence="10">Belongs to the PlsX family.</text>
</comment>
<comment type="function">
    <text evidence="10">Catalyzes the reversible formation of acyl-phosphate (acyl-PO(4)) from acyl-[acyl-carrier-protein] (acyl-ACP). This enzyme utilizes acyl-ACP as fatty acyl donor, but not acyl-CoA.</text>
</comment>
<keyword evidence="4 10" id="KW-0808">Transferase</keyword>
<gene>
    <name evidence="10" type="primary">plsX</name>
    <name evidence="11" type="ORF">CW740_05675</name>
</gene>
<dbReference type="UniPathway" id="UPA00085"/>
<keyword evidence="6 10" id="KW-0594">Phospholipid biosynthesis</keyword>
<evidence type="ECO:0000256" key="3">
    <source>
        <dbReference type="ARBA" id="ARBA00022516"/>
    </source>
</evidence>
<dbReference type="Gene3D" id="3.40.718.10">
    <property type="entry name" value="Isopropylmalate Dehydrogenase"/>
    <property type="match status" value="1"/>
</dbReference>
<dbReference type="PANTHER" id="PTHR30100:SF1">
    <property type="entry name" value="PHOSPHATE ACYLTRANSFERASE"/>
    <property type="match status" value="1"/>
</dbReference>
<protein>
    <recommendedName>
        <fullName evidence="8 10">Phosphate acyltransferase</fullName>
        <ecNumber evidence="8 10">2.3.1.274</ecNumber>
    </recommendedName>
    <alternativeName>
        <fullName evidence="10">Acyl-ACP phosphotransacylase</fullName>
    </alternativeName>
    <alternativeName>
        <fullName evidence="10">Acyl-[acyl-carrier-protein]--phosphate acyltransferase</fullName>
    </alternativeName>
    <alternativeName>
        <fullName evidence="10">Phosphate-acyl-ACP acyltransferase</fullName>
    </alternativeName>
</protein>
<keyword evidence="3 10" id="KW-0444">Lipid biosynthesis</keyword>
<proteinExistence type="inferred from homology"/>
<keyword evidence="7 10" id="KW-1208">Phospholipid metabolism</keyword>
<reference evidence="11 12" key="1">
    <citation type="submission" date="2017-12" db="EMBL/GenBank/DDBJ databases">
        <title>Kangiella profundi FT102 completed genome.</title>
        <authorList>
            <person name="Xu J."/>
            <person name="Wang J."/>
            <person name="Lu Y."/>
        </authorList>
    </citation>
    <scope>NUCLEOTIDE SEQUENCE [LARGE SCALE GENOMIC DNA]</scope>
    <source>
        <strain evidence="11 12">FT102</strain>
    </source>
</reference>
<dbReference type="OrthoDB" id="9806408at2"/>
<keyword evidence="2 10" id="KW-0963">Cytoplasm</keyword>
<dbReference type="PANTHER" id="PTHR30100">
    <property type="entry name" value="FATTY ACID/PHOSPHOLIPID SYNTHESIS PROTEIN PLSX"/>
    <property type="match status" value="1"/>
</dbReference>
<dbReference type="GO" id="GO:0006633">
    <property type="term" value="P:fatty acid biosynthetic process"/>
    <property type="evidence" value="ECO:0007669"/>
    <property type="project" value="UniProtKB-UniRule"/>
</dbReference>
<accession>A0A2K9B1J2</accession>
<dbReference type="InterPro" id="IPR003664">
    <property type="entry name" value="FA_synthesis"/>
</dbReference>
<dbReference type="GO" id="GO:0043811">
    <property type="term" value="F:phosphate:acyl-[acyl carrier protein] acyltransferase activity"/>
    <property type="evidence" value="ECO:0007669"/>
    <property type="project" value="UniProtKB-UniRule"/>
</dbReference>
<evidence type="ECO:0000256" key="7">
    <source>
        <dbReference type="ARBA" id="ARBA00023264"/>
    </source>
</evidence>
<dbReference type="EC" id="2.3.1.274" evidence="8 10"/>
<evidence type="ECO:0000256" key="2">
    <source>
        <dbReference type="ARBA" id="ARBA00022490"/>
    </source>
</evidence>
<evidence type="ECO:0000256" key="4">
    <source>
        <dbReference type="ARBA" id="ARBA00022679"/>
    </source>
</evidence>
<comment type="pathway">
    <text evidence="10">Lipid metabolism; phospholipid metabolism.</text>
</comment>
<dbReference type="SUPFAM" id="SSF53659">
    <property type="entry name" value="Isocitrate/Isopropylmalate dehydrogenase-like"/>
    <property type="match status" value="1"/>
</dbReference>
<evidence type="ECO:0000256" key="6">
    <source>
        <dbReference type="ARBA" id="ARBA00023209"/>
    </source>
</evidence>
<evidence type="ECO:0000256" key="5">
    <source>
        <dbReference type="ARBA" id="ARBA00023098"/>
    </source>
</evidence>
<evidence type="ECO:0000256" key="8">
    <source>
        <dbReference type="ARBA" id="ARBA00024069"/>
    </source>
</evidence>
<dbReference type="GO" id="GO:0005737">
    <property type="term" value="C:cytoplasm"/>
    <property type="evidence" value="ECO:0007669"/>
    <property type="project" value="UniProtKB-SubCell"/>
</dbReference>
<organism evidence="11 12">
    <name type="scientific">Kangiella profundi</name>
    <dbReference type="NCBI Taxonomy" id="1561924"/>
    <lineage>
        <taxon>Bacteria</taxon>
        <taxon>Pseudomonadati</taxon>
        <taxon>Pseudomonadota</taxon>
        <taxon>Gammaproteobacteria</taxon>
        <taxon>Kangiellales</taxon>
        <taxon>Kangiellaceae</taxon>
        <taxon>Kangiella</taxon>
    </lineage>
</organism>
<keyword evidence="12" id="KW-1185">Reference proteome</keyword>
<keyword evidence="11" id="KW-0012">Acyltransferase</keyword>
<dbReference type="InterPro" id="IPR012281">
    <property type="entry name" value="Phospholipid_synth_PlsX-like"/>
</dbReference>
<dbReference type="Proteomes" id="UP000232693">
    <property type="component" value="Chromosome"/>
</dbReference>
<comment type="catalytic activity">
    <reaction evidence="1 10">
        <text>a fatty acyl-[ACP] + phosphate = an acyl phosphate + holo-[ACP]</text>
        <dbReference type="Rhea" id="RHEA:42292"/>
        <dbReference type="Rhea" id="RHEA-COMP:9685"/>
        <dbReference type="Rhea" id="RHEA-COMP:14125"/>
        <dbReference type="ChEBI" id="CHEBI:43474"/>
        <dbReference type="ChEBI" id="CHEBI:59918"/>
        <dbReference type="ChEBI" id="CHEBI:64479"/>
        <dbReference type="ChEBI" id="CHEBI:138651"/>
        <dbReference type="EC" id="2.3.1.274"/>
    </reaction>
</comment>
<dbReference type="NCBIfam" id="TIGR00182">
    <property type="entry name" value="plsX"/>
    <property type="match status" value="1"/>
</dbReference>
<sequence length="345" mass="37508">MTKTLAIDCMGGDYGPSVIIPAALKALEIHSDITIYLVGHQEQVKKQVSQFNPQAFDIFGDRLRIQHASEVIAMDEKPSQAIRNKSDSSMRVSLQLVCDNVADACVSAGNTGALMALATILVGTLPGVERPAIVAELPNKKNTVTHMLDLGANIDASAEQLTSFAMMGHVMCQAVDGKDNPKVALLNIGEEQSKGRDSIKLAGDILSKQAEINYVGYVEANQIFNGDVDVIVCDGFTGNNVLKACEGITRFLYDQLKVEFTRNWRSKLIAAMVKPVLKSFQKRINPDQYNGASLLGLREIVIKSHGSADIKATLCAINKAISEIERQVPQEIQNKVSHLVLPVEH</sequence>
<dbReference type="EMBL" id="CP025120">
    <property type="protein sequence ID" value="AUD78768.1"/>
    <property type="molecule type" value="Genomic_DNA"/>
</dbReference>
<dbReference type="Pfam" id="PF02504">
    <property type="entry name" value="FA_synthesis"/>
    <property type="match status" value="1"/>
</dbReference>
<dbReference type="PIRSF" id="PIRSF002465">
    <property type="entry name" value="Phsphlp_syn_PlsX"/>
    <property type="match status" value="1"/>
</dbReference>
<keyword evidence="5 10" id="KW-0443">Lipid metabolism</keyword>
<dbReference type="GO" id="GO:0008654">
    <property type="term" value="P:phospholipid biosynthetic process"/>
    <property type="evidence" value="ECO:0007669"/>
    <property type="project" value="UniProtKB-KW"/>
</dbReference>
<evidence type="ECO:0000256" key="1">
    <source>
        <dbReference type="ARBA" id="ARBA00001232"/>
    </source>
</evidence>
<dbReference type="HAMAP" id="MF_00019">
    <property type="entry name" value="PlsX"/>
    <property type="match status" value="1"/>
</dbReference>